<proteinExistence type="predicted"/>
<feature type="transmembrane region" description="Helical" evidence="1">
    <location>
        <begin position="121"/>
        <end position="144"/>
    </location>
</feature>
<accession>A0A9N9DRF5</accession>
<feature type="non-terminal residue" evidence="2">
    <location>
        <position position="185"/>
    </location>
</feature>
<keyword evidence="1" id="KW-0812">Transmembrane</keyword>
<dbReference type="AlphaFoldDB" id="A0A9N9DRF5"/>
<evidence type="ECO:0000256" key="1">
    <source>
        <dbReference type="SAM" id="Phobius"/>
    </source>
</evidence>
<keyword evidence="3" id="KW-1185">Reference proteome</keyword>
<comment type="caution">
    <text evidence="2">The sequence shown here is derived from an EMBL/GenBank/DDBJ whole genome shotgun (WGS) entry which is preliminary data.</text>
</comment>
<evidence type="ECO:0000313" key="3">
    <source>
        <dbReference type="Proteomes" id="UP000789570"/>
    </source>
</evidence>
<sequence>MGLKCAHLLAIIFAFGVLGAIILSFFTVTLSKIEPVRDRLTGYPTWHGVFQGFDRQKNDTMGTFIAVIMLVVGVIGLKLVLNPPAKPSLITKFYTVSDDPDDDNQESAISEVSTIGFNLSLVTYALVTSITAIAGVIFDIGKLWSAIGVFHNTIEIIILLLIGSGGRITNVSYFVWVLIYIVSTA</sequence>
<name>A0A9N9DRF5_9GLOM</name>
<keyword evidence="1" id="KW-1133">Transmembrane helix</keyword>
<feature type="transmembrane region" description="Helical" evidence="1">
    <location>
        <begin position="61"/>
        <end position="81"/>
    </location>
</feature>
<evidence type="ECO:0000313" key="2">
    <source>
        <dbReference type="EMBL" id="CAG8649391.1"/>
    </source>
</evidence>
<dbReference type="OrthoDB" id="2160230at2759"/>
<feature type="transmembrane region" description="Helical" evidence="1">
    <location>
        <begin position="6"/>
        <end position="30"/>
    </location>
</feature>
<keyword evidence="1" id="KW-0472">Membrane</keyword>
<dbReference type="EMBL" id="CAJVPQ010004338">
    <property type="protein sequence ID" value="CAG8649391.1"/>
    <property type="molecule type" value="Genomic_DNA"/>
</dbReference>
<gene>
    <name evidence="2" type="ORF">FCALED_LOCUS10984</name>
</gene>
<reference evidence="2" key="1">
    <citation type="submission" date="2021-06" db="EMBL/GenBank/DDBJ databases">
        <authorList>
            <person name="Kallberg Y."/>
            <person name="Tangrot J."/>
            <person name="Rosling A."/>
        </authorList>
    </citation>
    <scope>NUCLEOTIDE SEQUENCE</scope>
    <source>
        <strain evidence="2">UK204</strain>
    </source>
</reference>
<protein>
    <submittedName>
        <fullName evidence="2">5034_t:CDS:1</fullName>
    </submittedName>
</protein>
<feature type="transmembrane region" description="Helical" evidence="1">
    <location>
        <begin position="156"/>
        <end position="182"/>
    </location>
</feature>
<organism evidence="2 3">
    <name type="scientific">Funneliformis caledonium</name>
    <dbReference type="NCBI Taxonomy" id="1117310"/>
    <lineage>
        <taxon>Eukaryota</taxon>
        <taxon>Fungi</taxon>
        <taxon>Fungi incertae sedis</taxon>
        <taxon>Mucoromycota</taxon>
        <taxon>Glomeromycotina</taxon>
        <taxon>Glomeromycetes</taxon>
        <taxon>Glomerales</taxon>
        <taxon>Glomeraceae</taxon>
        <taxon>Funneliformis</taxon>
    </lineage>
</organism>
<dbReference type="Proteomes" id="UP000789570">
    <property type="component" value="Unassembled WGS sequence"/>
</dbReference>